<evidence type="ECO:0000256" key="1">
    <source>
        <dbReference type="SAM" id="MobiDB-lite"/>
    </source>
</evidence>
<comment type="caution">
    <text evidence="2">The sequence shown here is derived from an EMBL/GenBank/DDBJ whole genome shotgun (WGS) entry which is preliminary data.</text>
</comment>
<keyword evidence="3" id="KW-1185">Reference proteome</keyword>
<evidence type="ECO:0000313" key="2">
    <source>
        <dbReference type="EMBL" id="KAK3208930.1"/>
    </source>
</evidence>
<feature type="compositionally biased region" description="Basic and acidic residues" evidence="1">
    <location>
        <begin position="44"/>
        <end position="59"/>
    </location>
</feature>
<feature type="compositionally biased region" description="Polar residues" evidence="1">
    <location>
        <begin position="20"/>
        <end position="29"/>
    </location>
</feature>
<protein>
    <submittedName>
        <fullName evidence="2">Uncharacterized protein</fullName>
    </submittedName>
</protein>
<name>A0AAN6LZC8_9PLEO</name>
<feature type="compositionally biased region" description="Low complexity" evidence="1">
    <location>
        <begin position="30"/>
        <end position="42"/>
    </location>
</feature>
<accession>A0AAN6LZC8</accession>
<dbReference type="AlphaFoldDB" id="A0AAN6LZC8"/>
<sequence>MKKERWMQLYAIDSGAESRTYPSNASHGQPSSEQPDNNNENESPPEKKRASAKKSDRSGLPDNYLDIPVPERFSSSGESEVPCYEDAATVRRKLKALIEKKVKIPGSEKVFNQTNLSKEFDQIAQRTHPVQCSNHQQSNGGPSSRAIATFFKKSGSMGGGESATYYFGTILLEKLRIWNGEKKTTARENAEKK</sequence>
<proteinExistence type="predicted"/>
<dbReference type="EMBL" id="WVTA01000006">
    <property type="protein sequence ID" value="KAK3208930.1"/>
    <property type="molecule type" value="Genomic_DNA"/>
</dbReference>
<organism evidence="2 3">
    <name type="scientific">Pseudopithomyces chartarum</name>
    <dbReference type="NCBI Taxonomy" id="1892770"/>
    <lineage>
        <taxon>Eukaryota</taxon>
        <taxon>Fungi</taxon>
        <taxon>Dikarya</taxon>
        <taxon>Ascomycota</taxon>
        <taxon>Pezizomycotina</taxon>
        <taxon>Dothideomycetes</taxon>
        <taxon>Pleosporomycetidae</taxon>
        <taxon>Pleosporales</taxon>
        <taxon>Massarineae</taxon>
        <taxon>Didymosphaeriaceae</taxon>
        <taxon>Pseudopithomyces</taxon>
    </lineage>
</organism>
<evidence type="ECO:0000313" key="3">
    <source>
        <dbReference type="Proteomes" id="UP001280581"/>
    </source>
</evidence>
<feature type="region of interest" description="Disordered" evidence="1">
    <location>
        <begin position="14"/>
        <end position="80"/>
    </location>
</feature>
<dbReference type="Proteomes" id="UP001280581">
    <property type="component" value="Unassembled WGS sequence"/>
</dbReference>
<reference evidence="2 3" key="1">
    <citation type="submission" date="2021-02" db="EMBL/GenBank/DDBJ databases">
        <title>Genome assembly of Pseudopithomyces chartarum.</title>
        <authorList>
            <person name="Jauregui R."/>
            <person name="Singh J."/>
            <person name="Voisey C."/>
        </authorList>
    </citation>
    <scope>NUCLEOTIDE SEQUENCE [LARGE SCALE GENOMIC DNA]</scope>
    <source>
        <strain evidence="2 3">AGR01</strain>
    </source>
</reference>
<gene>
    <name evidence="2" type="ORF">GRF29_69g146457</name>
</gene>